<dbReference type="RefSeq" id="WP_103431124.1">
    <property type="nucleotide sequence ID" value="NZ_PPXF01000044.1"/>
</dbReference>
<dbReference type="EMBL" id="PPXF01000044">
    <property type="protein sequence ID" value="POH64932.1"/>
    <property type="molecule type" value="Genomic_DNA"/>
</dbReference>
<protein>
    <recommendedName>
        <fullName evidence="3">DUF3892 domain-containing protein</fullName>
    </recommendedName>
</protein>
<dbReference type="InterPro" id="IPR024997">
    <property type="entry name" value="DUF3892"/>
</dbReference>
<dbReference type="OrthoDB" id="826539at2"/>
<organism evidence="1 2">
    <name type="scientific">Cryobacterium zongtaii</name>
    <dbReference type="NCBI Taxonomy" id="1259217"/>
    <lineage>
        <taxon>Bacteria</taxon>
        <taxon>Bacillati</taxon>
        <taxon>Actinomycetota</taxon>
        <taxon>Actinomycetes</taxon>
        <taxon>Micrococcales</taxon>
        <taxon>Microbacteriaceae</taxon>
        <taxon>Cryobacterium</taxon>
    </lineage>
</organism>
<dbReference type="Pfam" id="PF13031">
    <property type="entry name" value="DUF3892"/>
    <property type="match status" value="1"/>
</dbReference>
<accession>A0A2S3ZF05</accession>
<dbReference type="AlphaFoldDB" id="A0A2S3ZF05"/>
<reference evidence="1 2" key="1">
    <citation type="submission" date="2018-01" db="EMBL/GenBank/DDBJ databases">
        <title>Cryobacterium sp. nov., from glaciers in China.</title>
        <authorList>
            <person name="Liu Q."/>
            <person name="Xin Y.-H."/>
        </authorList>
    </citation>
    <scope>NUCLEOTIDE SEQUENCE [LARGE SCALE GENOMIC DNA]</scope>
    <source>
        <strain evidence="1 2">TMB1-8</strain>
    </source>
</reference>
<sequence>MSIRITAIKRPESPTSLSAITDYLFAGQDGEGDFWYTKSQGVAYVRQNPLTVWVGGTAASAWVEVVDAGTPYLRSKADETTSDNLLRLPIR</sequence>
<name>A0A2S3ZF05_9MICO</name>
<evidence type="ECO:0000313" key="2">
    <source>
        <dbReference type="Proteomes" id="UP000237104"/>
    </source>
</evidence>
<proteinExistence type="predicted"/>
<comment type="caution">
    <text evidence="1">The sequence shown here is derived from an EMBL/GenBank/DDBJ whole genome shotgun (WGS) entry which is preliminary data.</text>
</comment>
<evidence type="ECO:0008006" key="3">
    <source>
        <dbReference type="Google" id="ProtNLM"/>
    </source>
</evidence>
<gene>
    <name evidence="1" type="ORF">C3B59_09445</name>
</gene>
<evidence type="ECO:0000313" key="1">
    <source>
        <dbReference type="EMBL" id="POH64932.1"/>
    </source>
</evidence>
<dbReference type="Proteomes" id="UP000237104">
    <property type="component" value="Unassembled WGS sequence"/>
</dbReference>